<evidence type="ECO:0008006" key="7">
    <source>
        <dbReference type="Google" id="ProtNLM"/>
    </source>
</evidence>
<evidence type="ECO:0000256" key="1">
    <source>
        <dbReference type="SAM" id="MobiDB-lite"/>
    </source>
</evidence>
<sequence length="129" mass="13442">MQIPSLKTVLSSIVILSSLTTLPASAASACKGISQSACDNSNSCYWVSGYKRADGASVKAHCRTKAKSSISKAADKKSSSTKTAAKKETKNLTNKTTSSAKQKATDTKKAASTKNTTKKIESSTKKSSS</sequence>
<feature type="signal peptide" evidence="2">
    <location>
        <begin position="1"/>
        <end position="26"/>
    </location>
</feature>
<evidence type="ECO:0000256" key="2">
    <source>
        <dbReference type="SAM" id="SignalP"/>
    </source>
</evidence>
<feature type="compositionally biased region" description="Low complexity" evidence="1">
    <location>
        <begin position="91"/>
        <end position="102"/>
    </location>
</feature>
<evidence type="ECO:0000313" key="6">
    <source>
        <dbReference type="Proteomes" id="UP001177341"/>
    </source>
</evidence>
<comment type="caution">
    <text evidence="3">The sequence shown here is derived from an EMBL/GenBank/DDBJ whole genome shotgun (WGS) entry which is preliminary data.</text>
</comment>
<dbReference type="Proteomes" id="UP001177341">
    <property type="component" value="Unassembled WGS sequence"/>
</dbReference>
<reference evidence="3" key="1">
    <citation type="submission" date="2023-07" db="EMBL/GenBank/DDBJ databases">
        <title>Genome content predicts the carbon catabolic preferences of heterotrophic bacteria.</title>
        <authorList>
            <person name="Gralka M."/>
        </authorList>
    </citation>
    <scope>NUCLEOTIDE SEQUENCE</scope>
    <source>
        <strain evidence="4">5G01</strain>
        <strain evidence="3">I2M16</strain>
    </source>
</reference>
<accession>A0AAW7XJC3</accession>
<keyword evidence="6" id="KW-1185">Reference proteome</keyword>
<dbReference type="AlphaFoldDB" id="A0AAW7XJC3"/>
<protein>
    <recommendedName>
        <fullName evidence="7">Chromosome partitioning protein ParB</fullName>
    </recommendedName>
</protein>
<gene>
    <name evidence="3" type="ORF">Q4490_11695</name>
    <name evidence="4" type="ORF">Q8W30_11460</name>
</gene>
<dbReference type="EMBL" id="JAUYVO010000007">
    <property type="protein sequence ID" value="MDP2523189.1"/>
    <property type="molecule type" value="Genomic_DNA"/>
</dbReference>
<keyword evidence="2" id="KW-0732">Signal</keyword>
<name>A0AAW7XJC3_9GAMM</name>
<proteinExistence type="predicted"/>
<organism evidence="3 5">
    <name type="scientific">Neptunomonas phycophila</name>
    <dbReference type="NCBI Taxonomy" id="1572645"/>
    <lineage>
        <taxon>Bacteria</taxon>
        <taxon>Pseudomonadati</taxon>
        <taxon>Pseudomonadota</taxon>
        <taxon>Gammaproteobacteria</taxon>
        <taxon>Oceanospirillales</taxon>
        <taxon>Oceanospirillaceae</taxon>
        <taxon>Neptunomonas</taxon>
    </lineage>
</organism>
<feature type="compositionally biased region" description="Basic and acidic residues" evidence="1">
    <location>
        <begin position="118"/>
        <end position="129"/>
    </location>
</feature>
<evidence type="ECO:0000313" key="3">
    <source>
        <dbReference type="EMBL" id="MDO6454225.1"/>
    </source>
</evidence>
<evidence type="ECO:0000313" key="4">
    <source>
        <dbReference type="EMBL" id="MDP2523189.1"/>
    </source>
</evidence>
<feature type="region of interest" description="Disordered" evidence="1">
    <location>
        <begin position="67"/>
        <end position="129"/>
    </location>
</feature>
<evidence type="ECO:0000313" key="5">
    <source>
        <dbReference type="Proteomes" id="UP001169862"/>
    </source>
</evidence>
<dbReference type="EMBL" id="JAUOPG010000007">
    <property type="protein sequence ID" value="MDO6454225.1"/>
    <property type="molecule type" value="Genomic_DNA"/>
</dbReference>
<feature type="chain" id="PRO_5043656127" description="Chromosome partitioning protein ParB" evidence="2">
    <location>
        <begin position="27"/>
        <end position="129"/>
    </location>
</feature>
<dbReference type="Proteomes" id="UP001169862">
    <property type="component" value="Unassembled WGS sequence"/>
</dbReference>
<dbReference type="PROSITE" id="PS51257">
    <property type="entry name" value="PROKAR_LIPOPROTEIN"/>
    <property type="match status" value="1"/>
</dbReference>
<dbReference type="RefSeq" id="WP_303550743.1">
    <property type="nucleotide sequence ID" value="NZ_JAUOPG010000007.1"/>
</dbReference>